<name>A0ACC0LXI9_RHOML</name>
<protein>
    <submittedName>
        <fullName evidence="1">Uncharacterized protein</fullName>
    </submittedName>
</protein>
<dbReference type="Proteomes" id="UP001062846">
    <property type="component" value="Chromosome 11"/>
</dbReference>
<sequence>MGLEWMLRLKDNIEREPATTSDQLEEPQAEEEDGEFDYFAFGFYFAADFIGWGGATIIIPETSMTLSYSDHPFLLSSTASHTRAHADSL</sequence>
<evidence type="ECO:0000313" key="2">
    <source>
        <dbReference type="Proteomes" id="UP001062846"/>
    </source>
</evidence>
<dbReference type="EMBL" id="CM046398">
    <property type="protein sequence ID" value="KAI8532883.1"/>
    <property type="molecule type" value="Genomic_DNA"/>
</dbReference>
<proteinExistence type="predicted"/>
<keyword evidence="2" id="KW-1185">Reference proteome</keyword>
<comment type="caution">
    <text evidence="1">The sequence shown here is derived from an EMBL/GenBank/DDBJ whole genome shotgun (WGS) entry which is preliminary data.</text>
</comment>
<accession>A0ACC0LXI9</accession>
<reference evidence="1" key="1">
    <citation type="submission" date="2022-02" db="EMBL/GenBank/DDBJ databases">
        <title>Plant Genome Project.</title>
        <authorList>
            <person name="Zhang R.-G."/>
        </authorList>
    </citation>
    <scope>NUCLEOTIDE SEQUENCE</scope>
    <source>
        <strain evidence="1">AT1</strain>
    </source>
</reference>
<gene>
    <name evidence="1" type="ORF">RHMOL_Rhmol11G0251200</name>
</gene>
<organism evidence="1 2">
    <name type="scientific">Rhododendron molle</name>
    <name type="common">Chinese azalea</name>
    <name type="synonym">Azalea mollis</name>
    <dbReference type="NCBI Taxonomy" id="49168"/>
    <lineage>
        <taxon>Eukaryota</taxon>
        <taxon>Viridiplantae</taxon>
        <taxon>Streptophyta</taxon>
        <taxon>Embryophyta</taxon>
        <taxon>Tracheophyta</taxon>
        <taxon>Spermatophyta</taxon>
        <taxon>Magnoliopsida</taxon>
        <taxon>eudicotyledons</taxon>
        <taxon>Gunneridae</taxon>
        <taxon>Pentapetalae</taxon>
        <taxon>asterids</taxon>
        <taxon>Ericales</taxon>
        <taxon>Ericaceae</taxon>
        <taxon>Ericoideae</taxon>
        <taxon>Rhodoreae</taxon>
        <taxon>Rhododendron</taxon>
    </lineage>
</organism>
<evidence type="ECO:0000313" key="1">
    <source>
        <dbReference type="EMBL" id="KAI8532883.1"/>
    </source>
</evidence>